<proteinExistence type="predicted"/>
<dbReference type="Proteomes" id="UP000775770">
    <property type="component" value="Unassembled WGS sequence"/>
</dbReference>
<gene>
    <name evidence="3" type="ORF">HXM90_01510</name>
</gene>
<organism evidence="3 4">
    <name type="scientific">Oribacterium sinus</name>
    <dbReference type="NCBI Taxonomy" id="237576"/>
    <lineage>
        <taxon>Bacteria</taxon>
        <taxon>Bacillati</taxon>
        <taxon>Bacillota</taxon>
        <taxon>Clostridia</taxon>
        <taxon>Lachnospirales</taxon>
        <taxon>Lachnospiraceae</taxon>
        <taxon>Oribacterium</taxon>
    </lineage>
</organism>
<sequence length="731" mass="84329">MDEQGCSVAWEGVKLNTEQELLPGWMKEKDSLGSIFKDPLSKTVKNQAFRDLAKRYMEVGQCAIYFNIIDFKLYNERFGFEAGDALILAMAKILKKYFPYALITRMYADQYVLLTPSSGHYEAISKVRAAIQKLDLPMALDFKAGICFVREQKSISALCDKAKIACDSIKKEREIFSRYYDEELGQLLTKQRYIVDHIEEAMAEGYIKVYYQPLVRALTKEICGFEALVRWADPHYGFLSPAEFIPVLEEYHLIHRLDLYVLEKICQDYQKTKEEGGSLVPVSLNLSRMDFELCDVFRELEERMTKYQVPREMLTLEITESVLNKSQLLISSQIKRFHEAGYKVWMDDFGSGYSSLNILKDFDFDLLKIDMLLLREFNEKSKKIVSSIVDMAKKIGIRTLAEGVETEEQLEFLREIGCEKLQGYYIGKPAPYLESIMQCREKGFPFEAAWKRRYNDDLGNVNLMGTSSFHSGKEQDGGEEEGFPLAIVERMGDRVEFLYVNPSFERELSIMEGLNSGVAQEILNNREEEIYRSIRHFFDDLSKGLDTGLDTMGGDAFFAIRGREISHIPGRNAYLVNLQAFQGNFLKLKQKKMMERVKDLYRGYELVLLTDPGRGAAEILYEKEGAYSFSMEGKILEEFAGQVLSKEESKRFFRFLQKNKRIRESEFAKEDFFLAKNPGGGTMVLMVSLKPSELEQKGNILVSIRKIYKDSIAALIQKTLLEEREKDKEEK</sequence>
<dbReference type="PANTHER" id="PTHR33121:SF79">
    <property type="entry name" value="CYCLIC DI-GMP PHOSPHODIESTERASE PDED-RELATED"/>
    <property type="match status" value="1"/>
</dbReference>
<dbReference type="SUPFAM" id="SSF141868">
    <property type="entry name" value="EAL domain-like"/>
    <property type="match status" value="1"/>
</dbReference>
<feature type="domain" description="EAL" evidence="1">
    <location>
        <begin position="191"/>
        <end position="443"/>
    </location>
</feature>
<dbReference type="InterPro" id="IPR043128">
    <property type="entry name" value="Rev_trsase/Diguanyl_cyclase"/>
</dbReference>
<evidence type="ECO:0000259" key="1">
    <source>
        <dbReference type="PROSITE" id="PS50883"/>
    </source>
</evidence>
<dbReference type="PROSITE" id="PS50887">
    <property type="entry name" value="GGDEF"/>
    <property type="match status" value="1"/>
</dbReference>
<protein>
    <submittedName>
        <fullName evidence="3">EAL domain-containing protein</fullName>
    </submittedName>
</protein>
<dbReference type="SMART" id="SM00267">
    <property type="entry name" value="GGDEF"/>
    <property type="match status" value="1"/>
</dbReference>
<reference evidence="3" key="1">
    <citation type="submission" date="2020-04" db="EMBL/GenBank/DDBJ databases">
        <title>Deep metagenomics examines the oral microbiome during advanced dental caries in children, revealing novel taxa and co-occurrences with host molecules.</title>
        <authorList>
            <person name="Baker J.L."/>
            <person name="Morton J.T."/>
            <person name="Dinis M."/>
            <person name="Alvarez R."/>
            <person name="Tran N.C."/>
            <person name="Knight R."/>
            <person name="Edlund A."/>
        </authorList>
    </citation>
    <scope>NUCLEOTIDE SEQUENCE</scope>
    <source>
        <strain evidence="3">JCVI_38_bin.19</strain>
    </source>
</reference>
<dbReference type="AlphaFoldDB" id="A0A930DIM8"/>
<accession>A0A930DIM8</accession>
<dbReference type="Gene3D" id="3.20.20.450">
    <property type="entry name" value="EAL domain"/>
    <property type="match status" value="1"/>
</dbReference>
<dbReference type="SMART" id="SM00052">
    <property type="entry name" value="EAL"/>
    <property type="match status" value="1"/>
</dbReference>
<evidence type="ECO:0000313" key="4">
    <source>
        <dbReference type="Proteomes" id="UP000775770"/>
    </source>
</evidence>
<dbReference type="Pfam" id="PF00990">
    <property type="entry name" value="GGDEF"/>
    <property type="match status" value="1"/>
</dbReference>
<dbReference type="InterPro" id="IPR001633">
    <property type="entry name" value="EAL_dom"/>
</dbReference>
<dbReference type="CDD" id="cd01948">
    <property type="entry name" value="EAL"/>
    <property type="match status" value="1"/>
</dbReference>
<feature type="domain" description="GGDEF" evidence="2">
    <location>
        <begin position="59"/>
        <end position="182"/>
    </location>
</feature>
<dbReference type="Gene3D" id="3.30.70.270">
    <property type="match status" value="1"/>
</dbReference>
<dbReference type="InterPro" id="IPR000160">
    <property type="entry name" value="GGDEF_dom"/>
</dbReference>
<dbReference type="InterPro" id="IPR029787">
    <property type="entry name" value="Nucleotide_cyclase"/>
</dbReference>
<dbReference type="PANTHER" id="PTHR33121">
    <property type="entry name" value="CYCLIC DI-GMP PHOSPHODIESTERASE PDEF"/>
    <property type="match status" value="1"/>
</dbReference>
<evidence type="ECO:0000313" key="3">
    <source>
        <dbReference type="EMBL" id="MBF1272088.1"/>
    </source>
</evidence>
<dbReference type="SUPFAM" id="SSF55073">
    <property type="entry name" value="Nucleotide cyclase"/>
    <property type="match status" value="1"/>
</dbReference>
<dbReference type="EMBL" id="JABZRA010000011">
    <property type="protein sequence ID" value="MBF1272088.1"/>
    <property type="molecule type" value="Genomic_DNA"/>
</dbReference>
<comment type="caution">
    <text evidence="3">The sequence shown here is derived from an EMBL/GenBank/DDBJ whole genome shotgun (WGS) entry which is preliminary data.</text>
</comment>
<dbReference type="InterPro" id="IPR050706">
    <property type="entry name" value="Cyclic-di-GMP_PDE-like"/>
</dbReference>
<dbReference type="Pfam" id="PF00563">
    <property type="entry name" value="EAL"/>
    <property type="match status" value="1"/>
</dbReference>
<dbReference type="GO" id="GO:0071111">
    <property type="term" value="F:cyclic-guanylate-specific phosphodiesterase activity"/>
    <property type="evidence" value="ECO:0007669"/>
    <property type="project" value="InterPro"/>
</dbReference>
<dbReference type="InterPro" id="IPR035919">
    <property type="entry name" value="EAL_sf"/>
</dbReference>
<dbReference type="PROSITE" id="PS50883">
    <property type="entry name" value="EAL"/>
    <property type="match status" value="1"/>
</dbReference>
<evidence type="ECO:0000259" key="2">
    <source>
        <dbReference type="PROSITE" id="PS50887"/>
    </source>
</evidence>
<name>A0A930DIM8_9FIRM</name>